<organism evidence="9 10">
    <name type="scientific">Pseudomonas cavernae</name>
    <dbReference type="NCBI Taxonomy" id="2320867"/>
    <lineage>
        <taxon>Bacteria</taxon>
        <taxon>Pseudomonadati</taxon>
        <taxon>Pseudomonadota</taxon>
        <taxon>Gammaproteobacteria</taxon>
        <taxon>Pseudomonadales</taxon>
        <taxon>Pseudomonadaceae</taxon>
        <taxon>Pseudomonas</taxon>
    </lineage>
</organism>
<dbReference type="SUPFAM" id="SSF56954">
    <property type="entry name" value="Outer membrane efflux proteins (OEP)"/>
    <property type="match status" value="1"/>
</dbReference>
<dbReference type="InterPro" id="IPR003423">
    <property type="entry name" value="OMP_efflux"/>
</dbReference>
<dbReference type="PANTHER" id="PTHR30203:SF25">
    <property type="entry name" value="OUTER MEMBRANE PROTEIN-RELATED"/>
    <property type="match status" value="1"/>
</dbReference>
<dbReference type="EMBL" id="CP032419">
    <property type="protein sequence ID" value="AYC33151.1"/>
    <property type="molecule type" value="Genomic_DNA"/>
</dbReference>
<dbReference type="InterPro" id="IPR010131">
    <property type="entry name" value="MdtP/NodT-like"/>
</dbReference>
<evidence type="ECO:0000256" key="6">
    <source>
        <dbReference type="ARBA" id="ARBA00023237"/>
    </source>
</evidence>
<keyword evidence="5 8" id="KW-0564">Palmitate</keyword>
<keyword evidence="6" id="KW-0998">Cell outer membrane</keyword>
<sequence length="464" mass="50500">MIAKLFAPSLFALALSACAVGPDYKAPQTEAARVVSADSGNYDRARFETLWWQQFDDPTLNQLVSQSLQGNRELRVAFARLKAARAIRDDVANDQLPTVTSAASAEIGKAQQPGVTEERVNLERYDLGLDMAWELDLFGRIQRQIEASDADIGTVEAELQQLQVSLIAELVDAYGELRGAQLRERIARSNLQNQQDSRNLTERLREAGVGNELDVLRADARLAATEASLPQLQAQEVRARNRIATLLGQRPEQLQVDLGPRELPALSKALPIGDPSELLRRRPDIRSAERQLAAATANVGVATADLFPRVSLSGFLGFTAGRGSQLGSSAARAWAIAPSISWAAFDLGSVRARLRGAEADADGALASYEQQVLLALEESENAFSDYGKRQQRLLSLLRQSEASRAAAEQAAIRYREGTVDFLVLLDAERERLAAEDAQALAEVEVYRGIVAIYKALGGGWQPAA</sequence>
<comment type="subcellular location">
    <subcellularLocation>
        <location evidence="8">Cell outer membrane</location>
        <topology evidence="8">Lipid-anchor</topology>
    </subcellularLocation>
</comment>
<dbReference type="Pfam" id="PF02321">
    <property type="entry name" value="OEP"/>
    <property type="match status" value="2"/>
</dbReference>
<keyword evidence="7 8" id="KW-0449">Lipoprotein</keyword>
<feature type="chain" id="PRO_5017105106" evidence="8">
    <location>
        <begin position="20"/>
        <end position="464"/>
    </location>
</feature>
<dbReference type="KEGG" id="pcav:D3880_12670"/>
<evidence type="ECO:0000256" key="4">
    <source>
        <dbReference type="ARBA" id="ARBA00023136"/>
    </source>
</evidence>
<dbReference type="NCBIfam" id="TIGR01845">
    <property type="entry name" value="outer_NodT"/>
    <property type="match status" value="1"/>
</dbReference>
<evidence type="ECO:0000313" key="10">
    <source>
        <dbReference type="Proteomes" id="UP000265560"/>
    </source>
</evidence>
<dbReference type="RefSeq" id="WP_119893786.1">
    <property type="nucleotide sequence ID" value="NZ_CP032419.1"/>
</dbReference>
<dbReference type="PROSITE" id="PS51257">
    <property type="entry name" value="PROKAR_LIPOPROTEIN"/>
    <property type="match status" value="1"/>
</dbReference>
<dbReference type="Gene3D" id="2.20.200.10">
    <property type="entry name" value="Outer membrane efflux proteins (OEP)"/>
    <property type="match status" value="1"/>
</dbReference>
<evidence type="ECO:0000256" key="7">
    <source>
        <dbReference type="ARBA" id="ARBA00023288"/>
    </source>
</evidence>
<reference evidence="10" key="1">
    <citation type="submission" date="2018-09" db="EMBL/GenBank/DDBJ databases">
        <authorList>
            <person name="Zhu H."/>
        </authorList>
    </citation>
    <scope>NUCLEOTIDE SEQUENCE [LARGE SCALE GENOMIC DNA]</scope>
    <source>
        <strain evidence="10">K2W31S-8</strain>
    </source>
</reference>
<evidence type="ECO:0000256" key="5">
    <source>
        <dbReference type="ARBA" id="ARBA00023139"/>
    </source>
</evidence>
<keyword evidence="2 8" id="KW-1134">Transmembrane beta strand</keyword>
<accession>A0A385Z3C2</accession>
<dbReference type="Gene3D" id="1.20.1600.10">
    <property type="entry name" value="Outer membrane efflux proteins (OEP)"/>
    <property type="match status" value="1"/>
</dbReference>
<dbReference type="GO" id="GO:0015562">
    <property type="term" value="F:efflux transmembrane transporter activity"/>
    <property type="evidence" value="ECO:0007669"/>
    <property type="project" value="InterPro"/>
</dbReference>
<evidence type="ECO:0000256" key="1">
    <source>
        <dbReference type="ARBA" id="ARBA00007613"/>
    </source>
</evidence>
<evidence type="ECO:0000256" key="2">
    <source>
        <dbReference type="ARBA" id="ARBA00022452"/>
    </source>
</evidence>
<keyword evidence="8" id="KW-0732">Signal</keyword>
<comment type="similarity">
    <text evidence="1 8">Belongs to the outer membrane factor (OMF) (TC 1.B.17) family.</text>
</comment>
<keyword evidence="3 8" id="KW-0812">Transmembrane</keyword>
<keyword evidence="10" id="KW-1185">Reference proteome</keyword>
<dbReference type="AlphaFoldDB" id="A0A385Z3C2"/>
<proteinExistence type="inferred from homology"/>
<evidence type="ECO:0000313" key="9">
    <source>
        <dbReference type="EMBL" id="AYC33151.1"/>
    </source>
</evidence>
<dbReference type="GO" id="GO:0009279">
    <property type="term" value="C:cell outer membrane"/>
    <property type="evidence" value="ECO:0007669"/>
    <property type="project" value="UniProtKB-SubCell"/>
</dbReference>
<feature type="signal peptide" evidence="8">
    <location>
        <begin position="1"/>
        <end position="19"/>
    </location>
</feature>
<dbReference type="Proteomes" id="UP000265560">
    <property type="component" value="Chromosome"/>
</dbReference>
<dbReference type="OrthoDB" id="9770517at2"/>
<name>A0A385Z3C2_9PSED</name>
<protein>
    <submittedName>
        <fullName evidence="9">Efflux transporter outer membrane subunit</fullName>
    </submittedName>
</protein>
<evidence type="ECO:0000256" key="8">
    <source>
        <dbReference type="RuleBase" id="RU362097"/>
    </source>
</evidence>
<gene>
    <name evidence="9" type="ORF">D3880_12670</name>
</gene>
<dbReference type="PANTHER" id="PTHR30203">
    <property type="entry name" value="OUTER MEMBRANE CATION EFFLUX PROTEIN"/>
    <property type="match status" value="1"/>
</dbReference>
<keyword evidence="4 8" id="KW-0472">Membrane</keyword>
<evidence type="ECO:0000256" key="3">
    <source>
        <dbReference type="ARBA" id="ARBA00022692"/>
    </source>
</evidence>